<proteinExistence type="predicted"/>
<reference evidence="1 2" key="1">
    <citation type="submission" date="2023-11" db="EMBL/GenBank/DDBJ databases">
        <authorList>
            <person name="Okamura Y."/>
        </authorList>
    </citation>
    <scope>NUCLEOTIDE SEQUENCE [LARGE SCALE GENOMIC DNA]</scope>
</reference>
<gene>
    <name evidence="1" type="ORF">LNINA_LOCUS867</name>
</gene>
<name>A0AAV1IUM2_9NEOP</name>
<dbReference type="AlphaFoldDB" id="A0AAV1IUM2"/>
<dbReference type="EMBL" id="CAVLEF010000001">
    <property type="protein sequence ID" value="CAK1540846.1"/>
    <property type="molecule type" value="Genomic_DNA"/>
</dbReference>
<sequence>MNSSTQRIWPVPTKSKTGPEVQLQELIIKKTSKPSGVESRVADCGWSPGRSGLVAAVQMGNEARARASL</sequence>
<organism evidence="1 2">
    <name type="scientific">Leptosia nina</name>
    <dbReference type="NCBI Taxonomy" id="320188"/>
    <lineage>
        <taxon>Eukaryota</taxon>
        <taxon>Metazoa</taxon>
        <taxon>Ecdysozoa</taxon>
        <taxon>Arthropoda</taxon>
        <taxon>Hexapoda</taxon>
        <taxon>Insecta</taxon>
        <taxon>Pterygota</taxon>
        <taxon>Neoptera</taxon>
        <taxon>Endopterygota</taxon>
        <taxon>Lepidoptera</taxon>
        <taxon>Glossata</taxon>
        <taxon>Ditrysia</taxon>
        <taxon>Papilionoidea</taxon>
        <taxon>Pieridae</taxon>
        <taxon>Pierinae</taxon>
        <taxon>Leptosia</taxon>
    </lineage>
</organism>
<evidence type="ECO:0000313" key="2">
    <source>
        <dbReference type="Proteomes" id="UP001497472"/>
    </source>
</evidence>
<protein>
    <submittedName>
        <fullName evidence="1">Uncharacterized protein</fullName>
    </submittedName>
</protein>
<evidence type="ECO:0000313" key="1">
    <source>
        <dbReference type="EMBL" id="CAK1540846.1"/>
    </source>
</evidence>
<accession>A0AAV1IUM2</accession>
<dbReference type="Proteomes" id="UP001497472">
    <property type="component" value="Unassembled WGS sequence"/>
</dbReference>
<comment type="caution">
    <text evidence="1">The sequence shown here is derived from an EMBL/GenBank/DDBJ whole genome shotgun (WGS) entry which is preliminary data.</text>
</comment>
<keyword evidence="2" id="KW-1185">Reference proteome</keyword>